<evidence type="ECO:0000313" key="2">
    <source>
        <dbReference type="EMBL" id="GIE19450.1"/>
    </source>
</evidence>
<reference evidence="2 3" key="1">
    <citation type="submission" date="2021-01" db="EMBL/GenBank/DDBJ databases">
        <title>Whole genome shotgun sequence of Actinoplanes humidus NBRC 14915.</title>
        <authorList>
            <person name="Komaki H."/>
            <person name="Tamura T."/>
        </authorList>
    </citation>
    <scope>NUCLEOTIDE SEQUENCE [LARGE SCALE GENOMIC DNA]</scope>
    <source>
        <strain evidence="2 3">NBRC 14915</strain>
    </source>
</reference>
<dbReference type="EMBL" id="BOMN01000029">
    <property type="protein sequence ID" value="GIE19450.1"/>
    <property type="molecule type" value="Genomic_DNA"/>
</dbReference>
<organism evidence="2 3">
    <name type="scientific">Winogradskya humida</name>
    <dbReference type="NCBI Taxonomy" id="113566"/>
    <lineage>
        <taxon>Bacteria</taxon>
        <taxon>Bacillati</taxon>
        <taxon>Actinomycetota</taxon>
        <taxon>Actinomycetes</taxon>
        <taxon>Micromonosporales</taxon>
        <taxon>Micromonosporaceae</taxon>
        <taxon>Winogradskya</taxon>
    </lineage>
</organism>
<feature type="transmembrane region" description="Helical" evidence="1">
    <location>
        <begin position="21"/>
        <end position="43"/>
    </location>
</feature>
<gene>
    <name evidence="2" type="ORF">Ahu01nite_025520</name>
</gene>
<keyword evidence="1" id="KW-1133">Transmembrane helix</keyword>
<dbReference type="Pfam" id="PF19560">
    <property type="entry name" value="DUF6082"/>
    <property type="match status" value="1"/>
</dbReference>
<keyword evidence="1" id="KW-0472">Membrane</keyword>
<dbReference type="Proteomes" id="UP000603200">
    <property type="component" value="Unassembled WGS sequence"/>
</dbReference>
<keyword evidence="3" id="KW-1185">Reference proteome</keyword>
<keyword evidence="1" id="KW-0812">Transmembrane</keyword>
<sequence length="176" mass="19093">MNRSGAIVGRSLRAAMLRTATLALIVLAILGALGAVLLSPFALSRLPAGERVDWGTLSDVGQTYGAASAVLSVLALGGVAVSLHMQRRESKAAREQSIRGLHTELLRMALDDETFLECWGSIGDPVDVAWYRQHIYLNLIVSHWQMMWEIGALTEAHLRLTAAGLFGGPLGRRYWG</sequence>
<evidence type="ECO:0000313" key="3">
    <source>
        <dbReference type="Proteomes" id="UP000603200"/>
    </source>
</evidence>
<feature type="transmembrane region" description="Helical" evidence="1">
    <location>
        <begin position="63"/>
        <end position="85"/>
    </location>
</feature>
<comment type="caution">
    <text evidence="2">The sequence shown here is derived from an EMBL/GenBank/DDBJ whole genome shotgun (WGS) entry which is preliminary data.</text>
</comment>
<protein>
    <recommendedName>
        <fullName evidence="4">DUF4760 domain-containing protein</fullName>
    </recommendedName>
</protein>
<evidence type="ECO:0000256" key="1">
    <source>
        <dbReference type="SAM" id="Phobius"/>
    </source>
</evidence>
<accession>A0ABQ3ZLI8</accession>
<evidence type="ECO:0008006" key="4">
    <source>
        <dbReference type="Google" id="ProtNLM"/>
    </source>
</evidence>
<name>A0ABQ3ZLI8_9ACTN</name>
<dbReference type="InterPro" id="IPR045728">
    <property type="entry name" value="DUF6082"/>
</dbReference>
<dbReference type="RefSeq" id="WP_203836678.1">
    <property type="nucleotide sequence ID" value="NZ_BAAATV010000005.1"/>
</dbReference>
<proteinExistence type="predicted"/>